<dbReference type="EMBL" id="KN818285">
    <property type="protein sequence ID" value="KIL61345.1"/>
    <property type="molecule type" value="Genomic_DNA"/>
</dbReference>
<proteinExistence type="predicted"/>
<evidence type="ECO:0000313" key="1">
    <source>
        <dbReference type="EMBL" id="KIL61345.1"/>
    </source>
</evidence>
<dbReference type="HOGENOM" id="CLU_1786411_0_0_1"/>
<dbReference type="InterPro" id="IPR037140">
    <property type="entry name" value="VHL_beta_dom_sf"/>
</dbReference>
<dbReference type="OrthoDB" id="2939919at2759"/>
<gene>
    <name evidence="1" type="ORF">M378DRAFT_1059286</name>
</gene>
<dbReference type="InterPro" id="IPR036208">
    <property type="entry name" value="VHL_sf"/>
</dbReference>
<dbReference type="Proteomes" id="UP000054549">
    <property type="component" value="Unassembled WGS sequence"/>
</dbReference>
<dbReference type="AlphaFoldDB" id="A0A0C2SE62"/>
<organism evidence="1 2">
    <name type="scientific">Amanita muscaria (strain Koide BX008)</name>
    <dbReference type="NCBI Taxonomy" id="946122"/>
    <lineage>
        <taxon>Eukaryota</taxon>
        <taxon>Fungi</taxon>
        <taxon>Dikarya</taxon>
        <taxon>Basidiomycota</taxon>
        <taxon>Agaricomycotina</taxon>
        <taxon>Agaricomycetes</taxon>
        <taxon>Agaricomycetidae</taxon>
        <taxon>Agaricales</taxon>
        <taxon>Pluteineae</taxon>
        <taxon>Amanitaceae</taxon>
        <taxon>Amanita</taxon>
    </lineage>
</organism>
<name>A0A0C2SE62_AMAMK</name>
<reference evidence="1 2" key="1">
    <citation type="submission" date="2014-04" db="EMBL/GenBank/DDBJ databases">
        <title>Evolutionary Origins and Diversification of the Mycorrhizal Mutualists.</title>
        <authorList>
            <consortium name="DOE Joint Genome Institute"/>
            <consortium name="Mycorrhizal Genomics Consortium"/>
            <person name="Kohler A."/>
            <person name="Kuo A."/>
            <person name="Nagy L.G."/>
            <person name="Floudas D."/>
            <person name="Copeland A."/>
            <person name="Barry K.W."/>
            <person name="Cichocki N."/>
            <person name="Veneault-Fourrey C."/>
            <person name="LaButti K."/>
            <person name="Lindquist E.A."/>
            <person name="Lipzen A."/>
            <person name="Lundell T."/>
            <person name="Morin E."/>
            <person name="Murat C."/>
            <person name="Riley R."/>
            <person name="Ohm R."/>
            <person name="Sun H."/>
            <person name="Tunlid A."/>
            <person name="Henrissat B."/>
            <person name="Grigoriev I.V."/>
            <person name="Hibbett D.S."/>
            <person name="Martin F."/>
        </authorList>
    </citation>
    <scope>NUCLEOTIDE SEQUENCE [LARGE SCALE GENOMIC DNA]</scope>
    <source>
        <strain evidence="1 2">Koide BX008</strain>
    </source>
</reference>
<dbReference type="SUPFAM" id="SSF49468">
    <property type="entry name" value="VHL"/>
    <property type="match status" value="1"/>
</dbReference>
<keyword evidence="2" id="KW-1185">Reference proteome</keyword>
<protein>
    <recommendedName>
        <fullName evidence="3">von Hippel-Lindau disease tumour suppressor beta domain-containing protein</fullName>
    </recommendedName>
</protein>
<accession>A0A0C2SE62</accession>
<evidence type="ECO:0008006" key="3">
    <source>
        <dbReference type="Google" id="ProtNLM"/>
    </source>
</evidence>
<dbReference type="InParanoid" id="A0A0C2SE62"/>
<dbReference type="Gene3D" id="2.60.40.780">
    <property type="entry name" value="von Hippel-Lindau disease tumour suppressor, beta domain"/>
    <property type="match status" value="1"/>
</dbReference>
<evidence type="ECO:0000313" key="2">
    <source>
        <dbReference type="Proteomes" id="UP000054549"/>
    </source>
</evidence>
<sequence length="145" mass="16182">MREPFGGGSTAYRTIQPIPSSVNQNLYSTNGGASTYVNFVSELDVDAKIFWINQFEQRVTVKPGETYHQQTYVGHPWEVTADGGYKALFMPSATESTAYLDLPTVCALPSRASQNLRSVDGKATVLNFTNELKVDAHLYWIKRKL</sequence>